<dbReference type="PANTHER" id="PTHR30348:SF14">
    <property type="entry name" value="BLR8050 PROTEIN"/>
    <property type="match status" value="1"/>
</dbReference>
<proteinExistence type="predicted"/>
<dbReference type="Proteomes" id="UP001205560">
    <property type="component" value="Unassembled WGS sequence"/>
</dbReference>
<name>A0ABT2A2V3_9BURK</name>
<comment type="caution">
    <text evidence="1">The sequence shown here is derived from an EMBL/GenBank/DDBJ whole genome shotgun (WGS) entry which is preliminary data.</text>
</comment>
<evidence type="ECO:0000313" key="1">
    <source>
        <dbReference type="EMBL" id="MCS0588417.1"/>
    </source>
</evidence>
<dbReference type="RefSeq" id="WP_258844180.1">
    <property type="nucleotide sequence ID" value="NZ_JANUGX010000003.1"/>
</dbReference>
<protein>
    <submittedName>
        <fullName evidence="1">DUF72 domain-containing protein</fullName>
    </submittedName>
</protein>
<dbReference type="PANTHER" id="PTHR30348">
    <property type="entry name" value="UNCHARACTERIZED PROTEIN YECE"/>
    <property type="match status" value="1"/>
</dbReference>
<gene>
    <name evidence="1" type="ORF">NX782_04285</name>
</gene>
<dbReference type="InterPro" id="IPR036520">
    <property type="entry name" value="UPF0759_sf"/>
</dbReference>
<dbReference type="SUPFAM" id="SSF117396">
    <property type="entry name" value="TM1631-like"/>
    <property type="match status" value="1"/>
</dbReference>
<organism evidence="1 2">
    <name type="scientific">Massilia norwichensis</name>
    <dbReference type="NCBI Taxonomy" id="1442366"/>
    <lineage>
        <taxon>Bacteria</taxon>
        <taxon>Pseudomonadati</taxon>
        <taxon>Pseudomonadota</taxon>
        <taxon>Betaproteobacteria</taxon>
        <taxon>Burkholderiales</taxon>
        <taxon>Oxalobacteraceae</taxon>
        <taxon>Telluria group</taxon>
        <taxon>Massilia</taxon>
    </lineage>
</organism>
<keyword evidence="2" id="KW-1185">Reference proteome</keyword>
<dbReference type="Pfam" id="PF01904">
    <property type="entry name" value="DUF72"/>
    <property type="match status" value="1"/>
</dbReference>
<evidence type="ECO:0000313" key="2">
    <source>
        <dbReference type="Proteomes" id="UP001205560"/>
    </source>
</evidence>
<dbReference type="Gene3D" id="3.20.20.410">
    <property type="entry name" value="Protein of unknown function UPF0759"/>
    <property type="match status" value="1"/>
</dbReference>
<sequence>MSDSTSKQAGTHSGTRGARLIGCAGWSLHKDVAAEFPEEGSHLERYAAVFPAVEINSSFYRPHQPSTYARWAASVPPDFRFSVKLPKAISHEARLRDADALLDRFAGEVNHLGPKLGCVLVQLPPKGVFDEEAARDFLPRLRQRVGCMLALEARHPTWFSEAASAVLREHGVTRVMADPPAGQPGPHVPVTAASYIRLHGTPKVYYSSYPPEFLAEVEQRIAALTAGGADCWCIFDNTAAFAAVPNALEVLKALDGSWSALPSASTAS</sequence>
<reference evidence="1 2" key="1">
    <citation type="submission" date="2022-08" db="EMBL/GenBank/DDBJ databases">
        <title>Reclassification of Massilia species as members of the genera Telluria, Duganella, Pseudoduganella, Mokoshia gen. nov. and Zemynaea gen. nov. using orthogonal and non-orthogonal genome-based approaches.</title>
        <authorList>
            <person name="Bowman J.P."/>
        </authorList>
    </citation>
    <scope>NUCLEOTIDE SEQUENCE [LARGE SCALE GENOMIC DNA]</scope>
    <source>
        <strain evidence="1 2">LMG 28164</strain>
    </source>
</reference>
<dbReference type="InterPro" id="IPR002763">
    <property type="entry name" value="DUF72"/>
</dbReference>
<dbReference type="EMBL" id="JANUGX010000003">
    <property type="protein sequence ID" value="MCS0588417.1"/>
    <property type="molecule type" value="Genomic_DNA"/>
</dbReference>
<accession>A0ABT2A2V3</accession>